<gene>
    <name evidence="4" type="ORF">C9F06_21800</name>
</gene>
<dbReference type="AlphaFoldDB" id="A0A659RK39"/>
<feature type="region of interest" description="Disordered" evidence="3">
    <location>
        <begin position="1"/>
        <end position="26"/>
    </location>
</feature>
<dbReference type="PANTHER" id="PTHR30409">
    <property type="entry name" value="CARBAMATE KINASE"/>
    <property type="match status" value="1"/>
</dbReference>
<evidence type="ECO:0000256" key="2">
    <source>
        <dbReference type="ARBA" id="ARBA00022777"/>
    </source>
</evidence>
<proteinExistence type="predicted"/>
<name>A0A659RK39_SALET</name>
<keyword evidence="2 4" id="KW-0418">Kinase</keyword>
<dbReference type="GO" id="GO:0008804">
    <property type="term" value="F:carbamate kinase activity"/>
    <property type="evidence" value="ECO:0007669"/>
    <property type="project" value="UniProtKB-EC"/>
</dbReference>
<reference evidence="4 5" key="1">
    <citation type="submission" date="2018-03" db="EMBL/GenBank/DDBJ databases">
        <title>Non-Typhoidal Salmonella genome sequencing and assembly.</title>
        <authorList>
            <person name="Matchawe C."/>
        </authorList>
    </citation>
    <scope>NUCLEOTIDE SEQUENCE [LARGE SCALE GENOMIC DNA]</scope>
    <source>
        <strain evidence="4 5">31eva</strain>
    </source>
</reference>
<evidence type="ECO:0000256" key="1">
    <source>
        <dbReference type="ARBA" id="ARBA00022679"/>
    </source>
</evidence>
<dbReference type="SUPFAM" id="SSF53633">
    <property type="entry name" value="Carbamate kinase-like"/>
    <property type="match status" value="1"/>
</dbReference>
<dbReference type="GO" id="GO:0005829">
    <property type="term" value="C:cytosol"/>
    <property type="evidence" value="ECO:0007669"/>
    <property type="project" value="TreeGrafter"/>
</dbReference>
<protein>
    <submittedName>
        <fullName evidence="4">Carbamate kinase</fullName>
        <ecNumber evidence="4">2.7.2.2</ecNumber>
    </submittedName>
</protein>
<dbReference type="GO" id="GO:0019546">
    <property type="term" value="P:L-arginine deiminase pathway"/>
    <property type="evidence" value="ECO:0007669"/>
    <property type="project" value="TreeGrafter"/>
</dbReference>
<evidence type="ECO:0000313" key="4">
    <source>
        <dbReference type="EMBL" id="TGD02649.1"/>
    </source>
</evidence>
<dbReference type="Gene3D" id="3.40.1160.10">
    <property type="entry name" value="Acetylglutamate kinase-like"/>
    <property type="match status" value="1"/>
</dbReference>
<sequence length="88" mass="9212">PLRPRTDADAGYLDGAKPTQRPRAQVTPELLREMQFDAGSMGPKVTACAEFVSHCRGIAGIGSLADGQAILAGEKGTLIRCETADVDA</sequence>
<dbReference type="InterPro" id="IPR036393">
    <property type="entry name" value="AceGlu_kinase-like_sf"/>
</dbReference>
<dbReference type="Proteomes" id="UP000298226">
    <property type="component" value="Unassembled WGS sequence"/>
</dbReference>
<feature type="non-terminal residue" evidence="4">
    <location>
        <position position="1"/>
    </location>
</feature>
<keyword evidence="1 4" id="KW-0808">Transferase</keyword>
<dbReference type="EC" id="2.7.2.2" evidence="4"/>
<evidence type="ECO:0000313" key="5">
    <source>
        <dbReference type="Proteomes" id="UP000298226"/>
    </source>
</evidence>
<dbReference type="PANTHER" id="PTHR30409:SF1">
    <property type="entry name" value="CARBAMATE KINASE-RELATED"/>
    <property type="match status" value="1"/>
</dbReference>
<dbReference type="EMBL" id="PYKH01000115">
    <property type="protein sequence ID" value="TGD02649.1"/>
    <property type="molecule type" value="Genomic_DNA"/>
</dbReference>
<evidence type="ECO:0000256" key="3">
    <source>
        <dbReference type="SAM" id="MobiDB-lite"/>
    </source>
</evidence>
<organism evidence="4 5">
    <name type="scientific">Salmonella enterica subsp. enterica serovar Wilhelmsburg</name>
    <dbReference type="NCBI Taxonomy" id="1960126"/>
    <lineage>
        <taxon>Bacteria</taxon>
        <taxon>Pseudomonadati</taxon>
        <taxon>Pseudomonadota</taxon>
        <taxon>Gammaproteobacteria</taxon>
        <taxon>Enterobacterales</taxon>
        <taxon>Enterobacteriaceae</taxon>
        <taxon>Salmonella</taxon>
    </lineage>
</organism>
<dbReference type="InterPro" id="IPR003964">
    <property type="entry name" value="Carb_kinase"/>
</dbReference>
<accession>A0A659RK39</accession>
<comment type="caution">
    <text evidence="4">The sequence shown here is derived from an EMBL/GenBank/DDBJ whole genome shotgun (WGS) entry which is preliminary data.</text>
</comment>